<sequence>MGKVIVIGAGPAGIMSAIAASEKNEVILIEKNPKLGKKLFITGKGRCNITNAKDISEFFDYIPTNPYFLYSSLYTYTNIDTINFFEGQGIKLKTERGDRVFPQSDKSSDILKGFEKAIIEKNIKVVLNTEFLGFVMDESNTAIKAINTSNGKMIADHYIICTGGVSYPQTGSTGEALRYCEHIGHSIKELKPSLIPLVCKESWAPELQGLSLKNVELKIINEKNKVFYKNFGEMLFTHYGITGPLVLSGSSFVTKNLEKNKLFAVIDLKPALTIEELDKRIQKDFSKFINKAFKNSLNELLPNKLIDVIVKLSQIDPDKKVNLITRDERKNLVKLLKELKLSITGVRPISEAIVTSGGIDTKEIDPSTMNSKMISNLSFAGEVIDVDAFTGGFNIQIALSTGYLAGKSIK</sequence>
<dbReference type="SUPFAM" id="SSF160996">
    <property type="entry name" value="HI0933 insert domain-like"/>
    <property type="match status" value="1"/>
</dbReference>
<dbReference type="InterPro" id="IPR004792">
    <property type="entry name" value="BaiN-like"/>
</dbReference>
<dbReference type="SUPFAM" id="SSF51905">
    <property type="entry name" value="FAD/NAD(P)-binding domain"/>
    <property type="match status" value="1"/>
</dbReference>
<comment type="cofactor">
    <cofactor evidence="1">
        <name>FAD</name>
        <dbReference type="ChEBI" id="CHEBI:57692"/>
    </cofactor>
</comment>
<dbReference type="Pfam" id="PF22780">
    <property type="entry name" value="HI0933_like_1st"/>
    <property type="match status" value="1"/>
</dbReference>
<accession>A0A1M5TP78</accession>
<dbReference type="PANTHER" id="PTHR42887:SF2">
    <property type="entry name" value="OS12G0638800 PROTEIN"/>
    <property type="match status" value="1"/>
</dbReference>
<keyword evidence="2" id="KW-0285">Flavoprotein</keyword>
<evidence type="ECO:0000313" key="6">
    <source>
        <dbReference type="EMBL" id="SHH52552.1"/>
    </source>
</evidence>
<name>A0A1M5TP78_9CLOT</name>
<dbReference type="Gene3D" id="3.50.50.60">
    <property type="entry name" value="FAD/NAD(P)-binding domain"/>
    <property type="match status" value="1"/>
</dbReference>
<dbReference type="RefSeq" id="WP_072830015.1">
    <property type="nucleotide sequence ID" value="NZ_FQXP01000003.1"/>
</dbReference>
<reference evidence="6 7" key="1">
    <citation type="submission" date="2016-11" db="EMBL/GenBank/DDBJ databases">
        <authorList>
            <person name="Jaros S."/>
            <person name="Januszkiewicz K."/>
            <person name="Wedrychowicz H."/>
        </authorList>
    </citation>
    <scope>NUCLEOTIDE SEQUENCE [LARGE SCALE GENOMIC DNA]</scope>
    <source>
        <strain evidence="6 7">DSM 3089</strain>
    </source>
</reference>
<keyword evidence="7" id="KW-1185">Reference proteome</keyword>
<feature type="domain" description="RsdA/BaiN/AoA(So)-like insert" evidence="5">
    <location>
        <begin position="191"/>
        <end position="354"/>
    </location>
</feature>
<feature type="domain" description="RsdA/BaiN/AoA(So)-like Rossmann fold-like" evidence="4">
    <location>
        <begin position="3"/>
        <end position="407"/>
    </location>
</feature>
<evidence type="ECO:0000256" key="3">
    <source>
        <dbReference type="ARBA" id="ARBA00022827"/>
    </source>
</evidence>
<dbReference type="Gene3D" id="2.40.30.10">
    <property type="entry name" value="Translation factors"/>
    <property type="match status" value="1"/>
</dbReference>
<evidence type="ECO:0000259" key="4">
    <source>
        <dbReference type="Pfam" id="PF03486"/>
    </source>
</evidence>
<organism evidence="6 7">
    <name type="scientific">Clostridium collagenovorans DSM 3089</name>
    <dbReference type="NCBI Taxonomy" id="1121306"/>
    <lineage>
        <taxon>Bacteria</taxon>
        <taxon>Bacillati</taxon>
        <taxon>Bacillota</taxon>
        <taxon>Clostridia</taxon>
        <taxon>Eubacteriales</taxon>
        <taxon>Clostridiaceae</taxon>
        <taxon>Clostridium</taxon>
    </lineage>
</organism>
<evidence type="ECO:0000256" key="2">
    <source>
        <dbReference type="ARBA" id="ARBA00022630"/>
    </source>
</evidence>
<dbReference type="PANTHER" id="PTHR42887">
    <property type="entry name" value="OS12G0638800 PROTEIN"/>
    <property type="match status" value="1"/>
</dbReference>
<dbReference type="Pfam" id="PF03486">
    <property type="entry name" value="HI0933_like"/>
    <property type="match status" value="1"/>
</dbReference>
<dbReference type="AlphaFoldDB" id="A0A1M5TP78"/>
<dbReference type="EMBL" id="FQXP01000003">
    <property type="protein sequence ID" value="SHH52552.1"/>
    <property type="molecule type" value="Genomic_DNA"/>
</dbReference>
<evidence type="ECO:0000259" key="5">
    <source>
        <dbReference type="Pfam" id="PF22780"/>
    </source>
</evidence>
<dbReference type="InterPro" id="IPR055178">
    <property type="entry name" value="RsdA/BaiN/AoA(So)-like_dom"/>
</dbReference>
<dbReference type="STRING" id="1121306.SAMN02745196_00663"/>
<dbReference type="Proteomes" id="UP000184526">
    <property type="component" value="Unassembled WGS sequence"/>
</dbReference>
<evidence type="ECO:0000256" key="1">
    <source>
        <dbReference type="ARBA" id="ARBA00001974"/>
    </source>
</evidence>
<dbReference type="OrthoDB" id="9773233at2"/>
<gene>
    <name evidence="6" type="ORF">SAMN02745196_00663</name>
</gene>
<dbReference type="InterPro" id="IPR036188">
    <property type="entry name" value="FAD/NAD-bd_sf"/>
</dbReference>
<proteinExistence type="predicted"/>
<dbReference type="Gene3D" id="1.10.8.260">
    <property type="entry name" value="HI0933 insert domain-like"/>
    <property type="match status" value="1"/>
</dbReference>
<dbReference type="NCBIfam" id="TIGR00275">
    <property type="entry name" value="aminoacetone oxidase family FAD-binding enzyme"/>
    <property type="match status" value="1"/>
</dbReference>
<evidence type="ECO:0000313" key="7">
    <source>
        <dbReference type="Proteomes" id="UP000184526"/>
    </source>
</evidence>
<keyword evidence="3" id="KW-0274">FAD</keyword>
<dbReference type="InterPro" id="IPR057661">
    <property type="entry name" value="RsdA/BaiN/AoA(So)_Rossmann"/>
</dbReference>
<protein>
    <submittedName>
        <fullName evidence="6">Uncharacterized protein</fullName>
    </submittedName>
</protein>
<dbReference type="InterPro" id="IPR023166">
    <property type="entry name" value="BaiN-like_dom_sf"/>
</dbReference>